<reference evidence="1" key="1">
    <citation type="submission" date="2022-07" db="EMBL/GenBank/DDBJ databases">
        <title>Phylogenomic reconstructions and comparative analyses of Kickxellomycotina fungi.</title>
        <authorList>
            <person name="Reynolds N.K."/>
            <person name="Stajich J.E."/>
            <person name="Barry K."/>
            <person name="Grigoriev I.V."/>
            <person name="Crous P."/>
            <person name="Smith M.E."/>
        </authorList>
    </citation>
    <scope>NUCLEOTIDE SEQUENCE</scope>
    <source>
        <strain evidence="1">IMI 214461</strain>
    </source>
</reference>
<dbReference type="EMBL" id="JANBQF010001448">
    <property type="protein sequence ID" value="KAJ1997210.1"/>
    <property type="molecule type" value="Genomic_DNA"/>
</dbReference>
<gene>
    <name evidence="1" type="ORF">H4R26_005913</name>
</gene>
<organism evidence="1 2">
    <name type="scientific">Coemansia thaxteri</name>
    <dbReference type="NCBI Taxonomy" id="2663907"/>
    <lineage>
        <taxon>Eukaryota</taxon>
        <taxon>Fungi</taxon>
        <taxon>Fungi incertae sedis</taxon>
        <taxon>Zoopagomycota</taxon>
        <taxon>Kickxellomycotina</taxon>
        <taxon>Kickxellomycetes</taxon>
        <taxon>Kickxellales</taxon>
        <taxon>Kickxellaceae</taxon>
        <taxon>Coemansia</taxon>
    </lineage>
</organism>
<sequence>LTLSTKSVNRLLVFLVRAGHVRDAVALLGFATSEAGVAIDCSLFNILLHGLVNPASVVAVHERDGRRFRLSSLSGLPLVNAHALALYAASGSGEPPLGTSDDETLRTMQALLRGMVRWRLVPDSVTLDALVLFCCRTQNAALLDVVLRLFSGKWHTEPSESMLQKIREHGLGGVLVASPENKEH</sequence>
<dbReference type="Proteomes" id="UP001150907">
    <property type="component" value="Unassembled WGS sequence"/>
</dbReference>
<dbReference type="OrthoDB" id="5540442at2759"/>
<name>A0A9W8EGP0_9FUNG</name>
<comment type="caution">
    <text evidence="1">The sequence shown here is derived from an EMBL/GenBank/DDBJ whole genome shotgun (WGS) entry which is preliminary data.</text>
</comment>
<keyword evidence="2" id="KW-1185">Reference proteome</keyword>
<feature type="non-terminal residue" evidence="1">
    <location>
        <position position="1"/>
    </location>
</feature>
<evidence type="ECO:0000313" key="1">
    <source>
        <dbReference type="EMBL" id="KAJ1997210.1"/>
    </source>
</evidence>
<dbReference type="AlphaFoldDB" id="A0A9W8EGP0"/>
<evidence type="ECO:0000313" key="2">
    <source>
        <dbReference type="Proteomes" id="UP001150907"/>
    </source>
</evidence>
<protein>
    <submittedName>
        <fullName evidence="1">Uncharacterized protein</fullName>
    </submittedName>
</protein>
<dbReference type="Gene3D" id="1.25.40.10">
    <property type="entry name" value="Tetratricopeptide repeat domain"/>
    <property type="match status" value="1"/>
</dbReference>
<dbReference type="InterPro" id="IPR011990">
    <property type="entry name" value="TPR-like_helical_dom_sf"/>
</dbReference>
<proteinExistence type="predicted"/>
<accession>A0A9W8EGP0</accession>